<accession>A0A820QPM1</accession>
<evidence type="ECO:0000313" key="2">
    <source>
        <dbReference type="Proteomes" id="UP000663844"/>
    </source>
</evidence>
<proteinExistence type="predicted"/>
<gene>
    <name evidence="1" type="ORF">OXD698_LOCUS52782</name>
</gene>
<protein>
    <submittedName>
        <fullName evidence="1">Uncharacterized protein</fullName>
    </submittedName>
</protein>
<dbReference type="Proteomes" id="UP000663844">
    <property type="component" value="Unassembled WGS sequence"/>
</dbReference>
<sequence length="109" mass="12668">MQSTNYKPYKSKKNTCAHHLTDTFSNANFDKNDLVLIDLALLHENFEKYIDFAQDLYRIYTYEMLEIMGAYGFSNEIDLFCCAESCNMDANERSDIQHTVQQLLNAVCC</sequence>
<feature type="non-terminal residue" evidence="1">
    <location>
        <position position="109"/>
    </location>
</feature>
<organism evidence="1 2">
    <name type="scientific">Adineta steineri</name>
    <dbReference type="NCBI Taxonomy" id="433720"/>
    <lineage>
        <taxon>Eukaryota</taxon>
        <taxon>Metazoa</taxon>
        <taxon>Spiralia</taxon>
        <taxon>Gnathifera</taxon>
        <taxon>Rotifera</taxon>
        <taxon>Eurotatoria</taxon>
        <taxon>Bdelloidea</taxon>
        <taxon>Adinetida</taxon>
        <taxon>Adinetidae</taxon>
        <taxon>Adineta</taxon>
    </lineage>
</organism>
<name>A0A820QPM1_9BILA</name>
<dbReference type="EMBL" id="CAJOAZ010029203">
    <property type="protein sequence ID" value="CAF4423467.1"/>
    <property type="molecule type" value="Genomic_DNA"/>
</dbReference>
<feature type="non-terminal residue" evidence="1">
    <location>
        <position position="1"/>
    </location>
</feature>
<evidence type="ECO:0000313" key="1">
    <source>
        <dbReference type="EMBL" id="CAF4423467.1"/>
    </source>
</evidence>
<comment type="caution">
    <text evidence="1">The sequence shown here is derived from an EMBL/GenBank/DDBJ whole genome shotgun (WGS) entry which is preliminary data.</text>
</comment>
<reference evidence="1" key="1">
    <citation type="submission" date="2021-02" db="EMBL/GenBank/DDBJ databases">
        <authorList>
            <person name="Nowell W R."/>
        </authorList>
    </citation>
    <scope>NUCLEOTIDE SEQUENCE</scope>
</reference>
<dbReference type="AlphaFoldDB" id="A0A820QPM1"/>